<evidence type="ECO:0000259" key="7">
    <source>
        <dbReference type="Pfam" id="PF02687"/>
    </source>
</evidence>
<keyword evidence="4 6" id="KW-1133">Transmembrane helix</keyword>
<proteinExistence type="inferred from homology"/>
<gene>
    <name evidence="8" type="ORF">I5677_04825</name>
</gene>
<feature type="transmembrane region" description="Helical" evidence="6">
    <location>
        <begin position="592"/>
        <end position="612"/>
    </location>
</feature>
<dbReference type="InterPro" id="IPR003838">
    <property type="entry name" value="ABC3_permease_C"/>
</dbReference>
<keyword evidence="5 6" id="KW-0472">Membrane</keyword>
<evidence type="ECO:0000256" key="5">
    <source>
        <dbReference type="ARBA" id="ARBA00023136"/>
    </source>
</evidence>
<dbReference type="GO" id="GO:0005886">
    <property type="term" value="C:plasma membrane"/>
    <property type="evidence" value="ECO:0007669"/>
    <property type="project" value="UniProtKB-SubCell"/>
</dbReference>
<feature type="transmembrane region" description="Helical" evidence="6">
    <location>
        <begin position="288"/>
        <end position="312"/>
    </location>
</feature>
<evidence type="ECO:0000313" key="9">
    <source>
        <dbReference type="Proteomes" id="UP000623269"/>
    </source>
</evidence>
<reference evidence="8" key="1">
    <citation type="submission" date="2020-12" db="EMBL/GenBank/DDBJ databases">
        <title>M. sibirica DSM 26468T genome.</title>
        <authorList>
            <person name="Thieme N."/>
            <person name="Rettenmaier R."/>
            <person name="Zverlov V."/>
            <person name="Liebl W."/>
        </authorList>
    </citation>
    <scope>NUCLEOTIDE SEQUENCE</scope>
    <source>
        <strain evidence="8">DSM 26468</strain>
    </source>
</reference>
<evidence type="ECO:0000313" key="8">
    <source>
        <dbReference type="EMBL" id="MBH1940219.1"/>
    </source>
</evidence>
<feature type="transmembrane region" description="Helical" evidence="6">
    <location>
        <begin position="232"/>
        <end position="255"/>
    </location>
</feature>
<comment type="subcellular location">
    <subcellularLocation>
        <location evidence="1 6">Cell membrane</location>
        <topology evidence="1 6">Multi-pass membrane protein</topology>
    </subcellularLocation>
</comment>
<evidence type="ECO:0000256" key="1">
    <source>
        <dbReference type="ARBA" id="ARBA00004651"/>
    </source>
</evidence>
<feature type="transmembrane region" description="Helical" evidence="6">
    <location>
        <begin position="104"/>
        <end position="137"/>
    </location>
</feature>
<keyword evidence="3 6" id="KW-0812">Transmembrane</keyword>
<feature type="transmembrane region" description="Helical" evidence="6">
    <location>
        <begin position="59"/>
        <end position="83"/>
    </location>
</feature>
<dbReference type="InterPro" id="IPR052536">
    <property type="entry name" value="ABC-4_Integral_Memb_Prot"/>
</dbReference>
<feature type="transmembrane region" description="Helical" evidence="6">
    <location>
        <begin position="201"/>
        <end position="220"/>
    </location>
</feature>
<evidence type="ECO:0000256" key="2">
    <source>
        <dbReference type="ARBA" id="ARBA00022475"/>
    </source>
</evidence>
<feature type="transmembrane region" description="Helical" evidence="6">
    <location>
        <begin position="529"/>
        <end position="555"/>
    </location>
</feature>
<comment type="caution">
    <text evidence="8">The sequence shown here is derived from an EMBL/GenBank/DDBJ whole genome shotgun (WGS) entry which is preliminary data.</text>
</comment>
<keyword evidence="6" id="KW-0813">Transport</keyword>
<protein>
    <recommendedName>
        <fullName evidence="7">ABC3 transporter permease C-terminal domain-containing protein</fullName>
    </recommendedName>
</protein>
<dbReference type="RefSeq" id="WP_197660435.1">
    <property type="nucleotide sequence ID" value="NZ_JAEAGR010000003.1"/>
</dbReference>
<comment type="similarity">
    <text evidence="6">Belongs to the ABC-4 integral membrane protein family.</text>
</comment>
<dbReference type="Pfam" id="PF02687">
    <property type="entry name" value="FtsX"/>
    <property type="match status" value="1"/>
</dbReference>
<feature type="transmembrane region" description="Helical" evidence="6">
    <location>
        <begin position="157"/>
        <end position="180"/>
    </location>
</feature>
<feature type="transmembrane region" description="Helical" evidence="6">
    <location>
        <begin position="618"/>
        <end position="644"/>
    </location>
</feature>
<sequence length="661" mass="75160">MKKKGLLPRLALNGILRNSSTYLPYIGISVFAMFTYFVFDIIINNKIMTTLPRATYAHMLMMVGFVLLGIIMVPFLYYTNSFLIKRRKKELGLYSILGMEKKHIGILMLIETLIMYAIVVICAIVLGLLFSRLIFLLLLNLTKLPVEASFSISGKAIAHTILFYAVISAINLFTNLVQVGKANPTELMSESKKGEKEPKRIQQLALGGVLLLGYGYYIAISSQVDASIFTNFFLAVFLVVMGTHFLFTSGSIAFLKRLKSNKRLYYRSGNFIAISGMIYRMKKNAASLVNICIFATMVLITMICTVSLYLGIPKIQNFMYPYDIEIEFKENVFTDKKDWQQEVETLAKNEGVTIESFHTYEYARLNIVKKDDKILIKDDKADFRNMYQIRLIPLDSYNTLDSASYELEQGEVLVYSTGADYGMNKIRFINSAYQVKKEIKESSLKPKATNNVFSGMYFVIVPDRNAVEQIAAAYGVEISDNLKHVVEMKLQGDDAQKKAFSEKLNQLSSTQTGFAQYSDYADDIKDTEVMYGGLLFIGIFFGIIFMMCLLIIMYYKQITEGFDDQKNYEIMQKVGMSDLEVKRTIKKQVLQVFFIPLAGAILHTIVGMFMVINLMAAMFFFQINLIIACTIGVCVLFAIIYGISYKRTAKAYYRIVKQWGV</sequence>
<organism evidence="8 9">
    <name type="scientific">Mobilitalea sibirica</name>
    <dbReference type="NCBI Taxonomy" id="1462919"/>
    <lineage>
        <taxon>Bacteria</taxon>
        <taxon>Bacillati</taxon>
        <taxon>Bacillota</taxon>
        <taxon>Clostridia</taxon>
        <taxon>Lachnospirales</taxon>
        <taxon>Lachnospiraceae</taxon>
        <taxon>Mobilitalea</taxon>
    </lineage>
</organism>
<dbReference type="AlphaFoldDB" id="A0A8J7HCU4"/>
<evidence type="ECO:0000256" key="6">
    <source>
        <dbReference type="PIRNR" id="PIRNR018968"/>
    </source>
</evidence>
<keyword evidence="9" id="KW-1185">Reference proteome</keyword>
<dbReference type="EMBL" id="JAEAGR010000003">
    <property type="protein sequence ID" value="MBH1940219.1"/>
    <property type="molecule type" value="Genomic_DNA"/>
</dbReference>
<evidence type="ECO:0000256" key="4">
    <source>
        <dbReference type="ARBA" id="ARBA00022989"/>
    </source>
</evidence>
<dbReference type="PANTHER" id="PTHR46795">
    <property type="entry name" value="ABC TRANSPORTER PERMEASE-RELATED-RELATED"/>
    <property type="match status" value="1"/>
</dbReference>
<dbReference type="Proteomes" id="UP000623269">
    <property type="component" value="Unassembled WGS sequence"/>
</dbReference>
<dbReference type="PIRSF" id="PIRSF018968">
    <property type="entry name" value="ABC_permease_BceB"/>
    <property type="match status" value="1"/>
</dbReference>
<evidence type="ECO:0000256" key="3">
    <source>
        <dbReference type="ARBA" id="ARBA00022692"/>
    </source>
</evidence>
<dbReference type="PANTHER" id="PTHR46795:SF3">
    <property type="entry name" value="ABC TRANSPORTER PERMEASE"/>
    <property type="match status" value="1"/>
</dbReference>
<dbReference type="GO" id="GO:0055085">
    <property type="term" value="P:transmembrane transport"/>
    <property type="evidence" value="ECO:0007669"/>
    <property type="project" value="UniProtKB-UniRule"/>
</dbReference>
<feature type="domain" description="ABC3 transporter permease C-terminal" evidence="7">
    <location>
        <begin position="64"/>
        <end position="184"/>
    </location>
</feature>
<feature type="transmembrane region" description="Helical" evidence="6">
    <location>
        <begin position="21"/>
        <end position="39"/>
    </location>
</feature>
<keyword evidence="2 6" id="KW-1003">Cell membrane</keyword>
<accession>A0A8J7HCU4</accession>
<name>A0A8J7HCU4_9FIRM</name>
<dbReference type="InterPro" id="IPR027022">
    <property type="entry name" value="ABC_permease_BceB-typ"/>
</dbReference>